<dbReference type="AlphaFoldDB" id="A0A6A6CRX5"/>
<gene>
    <name evidence="2" type="ORF">M409DRAFT_20317</name>
</gene>
<name>A0A6A6CRX5_ZASCE</name>
<dbReference type="RefSeq" id="XP_033670793.1">
    <property type="nucleotide sequence ID" value="XM_033805333.1"/>
</dbReference>
<keyword evidence="3" id="KW-1185">Reference proteome</keyword>
<organism evidence="2 3">
    <name type="scientific">Zasmidium cellare ATCC 36951</name>
    <dbReference type="NCBI Taxonomy" id="1080233"/>
    <lineage>
        <taxon>Eukaryota</taxon>
        <taxon>Fungi</taxon>
        <taxon>Dikarya</taxon>
        <taxon>Ascomycota</taxon>
        <taxon>Pezizomycotina</taxon>
        <taxon>Dothideomycetes</taxon>
        <taxon>Dothideomycetidae</taxon>
        <taxon>Mycosphaerellales</taxon>
        <taxon>Mycosphaerellaceae</taxon>
        <taxon>Zasmidium</taxon>
    </lineage>
</organism>
<dbReference type="InterPro" id="IPR011008">
    <property type="entry name" value="Dimeric_a/b-barrel"/>
</dbReference>
<protein>
    <recommendedName>
        <fullName evidence="1">ABM domain-containing protein</fullName>
    </recommendedName>
</protein>
<accession>A0A6A6CRX5</accession>
<proteinExistence type="predicted"/>
<dbReference type="Gene3D" id="3.30.70.100">
    <property type="match status" value="1"/>
</dbReference>
<evidence type="ECO:0000259" key="1">
    <source>
        <dbReference type="Pfam" id="PF03992"/>
    </source>
</evidence>
<sequence>MHYVLFSGIVPASKAAVGAEYYGTLQPILQNISGFIEEVPFGDPTQPHRQCLFAQFTDAAALARWRNHPTHLRVMHDARQNVFDEFRIVVGTDNDDAAAAAERIVNIYQRPVRTTEPGEDLKRLVDGVEKTAAGKTPESKFYVGEKLLMWVSRPKGGSSVEEFEASLERVPGDAVYRVRVVREYSKGDRREAPVGIDGAEAMAGA</sequence>
<evidence type="ECO:0000313" key="3">
    <source>
        <dbReference type="Proteomes" id="UP000799537"/>
    </source>
</evidence>
<dbReference type="EMBL" id="ML993587">
    <property type="protein sequence ID" value="KAF2169904.1"/>
    <property type="molecule type" value="Genomic_DNA"/>
</dbReference>
<reference evidence="2" key="1">
    <citation type="journal article" date="2020" name="Stud. Mycol.">
        <title>101 Dothideomycetes genomes: a test case for predicting lifestyles and emergence of pathogens.</title>
        <authorList>
            <person name="Haridas S."/>
            <person name="Albert R."/>
            <person name="Binder M."/>
            <person name="Bloem J."/>
            <person name="Labutti K."/>
            <person name="Salamov A."/>
            <person name="Andreopoulos B."/>
            <person name="Baker S."/>
            <person name="Barry K."/>
            <person name="Bills G."/>
            <person name="Bluhm B."/>
            <person name="Cannon C."/>
            <person name="Castanera R."/>
            <person name="Culley D."/>
            <person name="Daum C."/>
            <person name="Ezra D."/>
            <person name="Gonzalez J."/>
            <person name="Henrissat B."/>
            <person name="Kuo A."/>
            <person name="Liang C."/>
            <person name="Lipzen A."/>
            <person name="Lutzoni F."/>
            <person name="Magnuson J."/>
            <person name="Mondo S."/>
            <person name="Nolan M."/>
            <person name="Ohm R."/>
            <person name="Pangilinan J."/>
            <person name="Park H.-J."/>
            <person name="Ramirez L."/>
            <person name="Alfaro M."/>
            <person name="Sun H."/>
            <person name="Tritt A."/>
            <person name="Yoshinaga Y."/>
            <person name="Zwiers L.-H."/>
            <person name="Turgeon B."/>
            <person name="Goodwin S."/>
            <person name="Spatafora J."/>
            <person name="Crous P."/>
            <person name="Grigoriev I."/>
        </authorList>
    </citation>
    <scope>NUCLEOTIDE SEQUENCE</scope>
    <source>
        <strain evidence="2">ATCC 36951</strain>
    </source>
</reference>
<dbReference type="OrthoDB" id="63721at2759"/>
<dbReference type="Proteomes" id="UP000799537">
    <property type="component" value="Unassembled WGS sequence"/>
</dbReference>
<dbReference type="Pfam" id="PF03992">
    <property type="entry name" value="ABM"/>
    <property type="match status" value="1"/>
</dbReference>
<dbReference type="GeneID" id="54558605"/>
<dbReference type="SUPFAM" id="SSF54909">
    <property type="entry name" value="Dimeric alpha+beta barrel"/>
    <property type="match status" value="1"/>
</dbReference>
<dbReference type="InterPro" id="IPR007138">
    <property type="entry name" value="ABM_dom"/>
</dbReference>
<feature type="domain" description="ABM" evidence="1">
    <location>
        <begin position="11"/>
        <end position="75"/>
    </location>
</feature>
<evidence type="ECO:0000313" key="2">
    <source>
        <dbReference type="EMBL" id="KAF2169904.1"/>
    </source>
</evidence>